<feature type="region of interest" description="Disordered" evidence="3">
    <location>
        <begin position="242"/>
        <end position="316"/>
    </location>
</feature>
<protein>
    <submittedName>
        <fullName evidence="5">Thrombospondin type-1 domain-containing 4</fullName>
    </submittedName>
</protein>
<dbReference type="Proteomes" id="UP000290572">
    <property type="component" value="Unassembled WGS sequence"/>
</dbReference>
<keyword evidence="2" id="KW-0964">Secreted</keyword>
<dbReference type="AlphaFoldDB" id="A0A498M703"/>
<evidence type="ECO:0000256" key="3">
    <source>
        <dbReference type="SAM" id="MobiDB-lite"/>
    </source>
</evidence>
<dbReference type="InterPro" id="IPR050439">
    <property type="entry name" value="ADAMTS_ADAMTS-like"/>
</dbReference>
<reference evidence="5 6" key="1">
    <citation type="submission" date="2018-03" db="EMBL/GenBank/DDBJ databases">
        <title>Draft genome sequence of Rohu Carp (Labeo rohita).</title>
        <authorList>
            <person name="Das P."/>
            <person name="Kushwaha B."/>
            <person name="Joshi C.G."/>
            <person name="Kumar D."/>
            <person name="Nagpure N.S."/>
            <person name="Sahoo L."/>
            <person name="Das S.P."/>
            <person name="Bit A."/>
            <person name="Patnaik S."/>
            <person name="Meher P.K."/>
            <person name="Jayasankar P."/>
            <person name="Koringa P.G."/>
            <person name="Patel N.V."/>
            <person name="Hinsu A.T."/>
            <person name="Kumar R."/>
            <person name="Pandey M."/>
            <person name="Agarwal S."/>
            <person name="Srivastava S."/>
            <person name="Singh M."/>
            <person name="Iquebal M.A."/>
            <person name="Jaiswal S."/>
            <person name="Angadi U.B."/>
            <person name="Kumar N."/>
            <person name="Raza M."/>
            <person name="Shah T.M."/>
            <person name="Rai A."/>
            <person name="Jena J.K."/>
        </authorList>
    </citation>
    <scope>NUCLEOTIDE SEQUENCE [LARGE SCALE GENOMIC DNA]</scope>
    <source>
        <strain evidence="5">DASCIFA01</strain>
        <tissue evidence="5">Testis</tissue>
    </source>
</reference>
<dbReference type="STRING" id="84645.A0A498M703"/>
<dbReference type="GO" id="GO:0005576">
    <property type="term" value="C:extracellular region"/>
    <property type="evidence" value="ECO:0007669"/>
    <property type="project" value="UniProtKB-SubCell"/>
</dbReference>
<evidence type="ECO:0000259" key="4">
    <source>
        <dbReference type="Pfam" id="PF05986"/>
    </source>
</evidence>
<accession>A0A498M703</accession>
<evidence type="ECO:0000313" key="5">
    <source>
        <dbReference type="EMBL" id="RXN16431.1"/>
    </source>
</evidence>
<dbReference type="Gene3D" id="2.60.120.830">
    <property type="match status" value="2"/>
</dbReference>
<gene>
    <name evidence="5" type="ORF">ROHU_027537</name>
</gene>
<evidence type="ECO:0000256" key="1">
    <source>
        <dbReference type="ARBA" id="ARBA00004613"/>
    </source>
</evidence>
<feature type="domain" description="ADAMTS/ADAMTS-like Spacer 1" evidence="4">
    <location>
        <begin position="127"/>
        <end position="166"/>
    </location>
</feature>
<feature type="domain" description="ADAMTS/ADAMTS-like Spacer 1" evidence="4">
    <location>
        <begin position="168"/>
        <end position="221"/>
    </location>
</feature>
<dbReference type="GO" id="GO:0030198">
    <property type="term" value="P:extracellular matrix organization"/>
    <property type="evidence" value="ECO:0007669"/>
    <property type="project" value="TreeGrafter"/>
</dbReference>
<dbReference type="GO" id="GO:0031012">
    <property type="term" value="C:extracellular matrix"/>
    <property type="evidence" value="ECO:0007669"/>
    <property type="project" value="TreeGrafter"/>
</dbReference>
<dbReference type="EMBL" id="QBIY01012790">
    <property type="protein sequence ID" value="RXN16431.1"/>
    <property type="molecule type" value="Genomic_DNA"/>
</dbReference>
<dbReference type="GO" id="GO:0006508">
    <property type="term" value="P:proteolysis"/>
    <property type="evidence" value="ECO:0007669"/>
    <property type="project" value="TreeGrafter"/>
</dbReference>
<name>A0A498M703_LABRO</name>
<feature type="compositionally biased region" description="Polar residues" evidence="3">
    <location>
        <begin position="306"/>
        <end position="316"/>
    </location>
</feature>
<dbReference type="Pfam" id="PF05986">
    <property type="entry name" value="ADAMTS_spacer1"/>
    <property type="match status" value="2"/>
</dbReference>
<feature type="compositionally biased region" description="Polar residues" evidence="3">
    <location>
        <begin position="242"/>
        <end position="254"/>
    </location>
</feature>
<proteinExistence type="predicted"/>
<dbReference type="InterPro" id="IPR010294">
    <property type="entry name" value="ADAMTS_spacer1"/>
</dbReference>
<organism evidence="5 6">
    <name type="scientific">Labeo rohita</name>
    <name type="common">Indian major carp</name>
    <name type="synonym">Cyprinus rohita</name>
    <dbReference type="NCBI Taxonomy" id="84645"/>
    <lineage>
        <taxon>Eukaryota</taxon>
        <taxon>Metazoa</taxon>
        <taxon>Chordata</taxon>
        <taxon>Craniata</taxon>
        <taxon>Vertebrata</taxon>
        <taxon>Euteleostomi</taxon>
        <taxon>Actinopterygii</taxon>
        <taxon>Neopterygii</taxon>
        <taxon>Teleostei</taxon>
        <taxon>Ostariophysi</taxon>
        <taxon>Cypriniformes</taxon>
        <taxon>Cyprinidae</taxon>
        <taxon>Labeoninae</taxon>
        <taxon>Labeonini</taxon>
        <taxon>Labeo</taxon>
    </lineage>
</organism>
<evidence type="ECO:0000313" key="6">
    <source>
        <dbReference type="Proteomes" id="UP000290572"/>
    </source>
</evidence>
<sequence>MRPAVTSAALRKNRVMMDDDYMQKLLILHHHLHLRGELSLYEHGTSPKRRQLSAAASLKGILGMLKSVFWCFSGCQTGRMSCREGERDSGNQMTWIQSAGCDDFLGSGKVPDKCGVCGGDNSGCKLVSGLFQHSLSKVGYHKIVEIPPGATKINVTEMVKSRNYLGMYEGVGTMFTYRRPNEISSTAGESFLAEGPTNEILDVYMIYQQPNPGVHYEFIMPSENAVDAPRPKENQLDVNAVNGQAGSDASGQSTPEDHESSEVRYPPPVPDNKLPAAPPSTRTREYNWKLSGTTDCSASCGRGSSVLKSSNPDQTA</sequence>
<dbReference type="GO" id="GO:0004222">
    <property type="term" value="F:metalloendopeptidase activity"/>
    <property type="evidence" value="ECO:0007669"/>
    <property type="project" value="TreeGrafter"/>
</dbReference>
<evidence type="ECO:0000256" key="2">
    <source>
        <dbReference type="ARBA" id="ARBA00022525"/>
    </source>
</evidence>
<comment type="caution">
    <text evidence="5">The sequence shown here is derived from an EMBL/GenBank/DDBJ whole genome shotgun (WGS) entry which is preliminary data.</text>
</comment>
<dbReference type="PANTHER" id="PTHR13723:SF319">
    <property type="entry name" value="THROMBOSPONDIN TYPE 1 DOMAIN CONTAINING 4"/>
    <property type="match status" value="1"/>
</dbReference>
<dbReference type="PANTHER" id="PTHR13723">
    <property type="entry name" value="ADAMTS A DISINTEGRIN AND METALLOPROTEASE WITH THROMBOSPONDIN MOTIFS PROTEASE"/>
    <property type="match status" value="1"/>
</dbReference>
<keyword evidence="6" id="KW-1185">Reference proteome</keyword>
<comment type="subcellular location">
    <subcellularLocation>
        <location evidence="1">Secreted</location>
    </subcellularLocation>
</comment>